<accession>A0ABU7IVQ1</accession>
<reference evidence="2 3" key="1">
    <citation type="submission" date="2024-01" db="EMBL/GenBank/DDBJ databases">
        <title>Maribacter spp. originated from different algae showed divergent polysaccharides utilization ability.</title>
        <authorList>
            <person name="Wang H."/>
            <person name="Wu Y."/>
        </authorList>
    </citation>
    <scope>NUCLEOTIDE SEQUENCE [LARGE SCALE GENOMIC DNA]</scope>
    <source>
        <strain evidence="2 3">PR1</strain>
    </source>
</reference>
<evidence type="ECO:0000313" key="3">
    <source>
        <dbReference type="Proteomes" id="UP001356308"/>
    </source>
</evidence>
<protein>
    <submittedName>
        <fullName evidence="2">Nuclear transport factor 2 family protein</fullName>
    </submittedName>
</protein>
<evidence type="ECO:0000313" key="2">
    <source>
        <dbReference type="EMBL" id="MEE1976964.1"/>
    </source>
</evidence>
<name>A0ABU7IVQ1_9FLAO</name>
<feature type="signal peptide" evidence="1">
    <location>
        <begin position="1"/>
        <end position="23"/>
    </location>
</feature>
<evidence type="ECO:0000256" key="1">
    <source>
        <dbReference type="SAM" id="SignalP"/>
    </source>
</evidence>
<keyword evidence="3" id="KW-1185">Reference proteome</keyword>
<comment type="caution">
    <text evidence="2">The sequence shown here is derived from an EMBL/GenBank/DDBJ whole genome shotgun (WGS) entry which is preliminary data.</text>
</comment>
<dbReference type="RefSeq" id="WP_272651655.1">
    <property type="nucleotide sequence ID" value="NZ_JAZDDG010000005.1"/>
</dbReference>
<dbReference type="EMBL" id="JAZDDG010000005">
    <property type="protein sequence ID" value="MEE1976964.1"/>
    <property type="molecule type" value="Genomic_DNA"/>
</dbReference>
<dbReference type="Gene3D" id="3.10.450.50">
    <property type="match status" value="1"/>
</dbReference>
<sequence>MKTYLKFLTFYLITISFANQVSAQEATTAHKNSLETVVSKYYALNLKIFQANSTVEDIDHTFELFTEDFTYVHPKYGGTYTREDLYNGYVRNQKNGGYDGKITDIKIKNKIIGLNAVAVEKRFVEKEDGKIKDGEPQMTLFEFRDGKISRIFEYW</sequence>
<proteinExistence type="predicted"/>
<gene>
    <name evidence="2" type="ORF">V1I91_12830</name>
</gene>
<keyword evidence="1" id="KW-0732">Signal</keyword>
<dbReference type="Proteomes" id="UP001356308">
    <property type="component" value="Unassembled WGS sequence"/>
</dbReference>
<dbReference type="SUPFAM" id="SSF54427">
    <property type="entry name" value="NTF2-like"/>
    <property type="match status" value="1"/>
</dbReference>
<dbReference type="InterPro" id="IPR032710">
    <property type="entry name" value="NTF2-like_dom_sf"/>
</dbReference>
<feature type="chain" id="PRO_5045373119" evidence="1">
    <location>
        <begin position="24"/>
        <end position="155"/>
    </location>
</feature>
<organism evidence="2 3">
    <name type="scientific">Maribacter cobaltidurans</name>
    <dbReference type="NCBI Taxonomy" id="1178778"/>
    <lineage>
        <taxon>Bacteria</taxon>
        <taxon>Pseudomonadati</taxon>
        <taxon>Bacteroidota</taxon>
        <taxon>Flavobacteriia</taxon>
        <taxon>Flavobacteriales</taxon>
        <taxon>Flavobacteriaceae</taxon>
        <taxon>Maribacter</taxon>
    </lineage>
</organism>